<evidence type="ECO:0000256" key="1">
    <source>
        <dbReference type="ARBA" id="ARBA00004123"/>
    </source>
</evidence>
<dbReference type="InterPro" id="IPR006809">
    <property type="entry name" value="TAFII28_dom"/>
</dbReference>
<organism evidence="7 8">
    <name type="scientific">Lachancea mirantina</name>
    <dbReference type="NCBI Taxonomy" id="1230905"/>
    <lineage>
        <taxon>Eukaryota</taxon>
        <taxon>Fungi</taxon>
        <taxon>Dikarya</taxon>
        <taxon>Ascomycota</taxon>
        <taxon>Saccharomycotina</taxon>
        <taxon>Saccharomycetes</taxon>
        <taxon>Saccharomycetales</taxon>
        <taxon>Saccharomycetaceae</taxon>
        <taxon>Lachancea</taxon>
    </lineage>
</organism>
<keyword evidence="3" id="KW-0805">Transcription regulation</keyword>
<dbReference type="GO" id="GO:0016251">
    <property type="term" value="F:RNA polymerase II general transcription initiation factor activity"/>
    <property type="evidence" value="ECO:0007669"/>
    <property type="project" value="TreeGrafter"/>
</dbReference>
<comment type="similarity">
    <text evidence="2">Belongs to the TAF11 family.</text>
</comment>
<evidence type="ECO:0000256" key="5">
    <source>
        <dbReference type="ARBA" id="ARBA00023242"/>
    </source>
</evidence>
<name>A0A1G4JFA0_9SACH</name>
<evidence type="ECO:0000259" key="6">
    <source>
        <dbReference type="Pfam" id="PF04719"/>
    </source>
</evidence>
<reference evidence="7 8" key="1">
    <citation type="submission" date="2016-03" db="EMBL/GenBank/DDBJ databases">
        <authorList>
            <person name="Devillers H."/>
        </authorList>
    </citation>
    <scope>NUCLEOTIDE SEQUENCE [LARGE SCALE GENOMIC DNA]</scope>
    <source>
        <strain evidence="7">CBS 11717</strain>
    </source>
</reference>
<dbReference type="SUPFAM" id="SSF47113">
    <property type="entry name" value="Histone-fold"/>
    <property type="match status" value="1"/>
</dbReference>
<dbReference type="EMBL" id="LT598463">
    <property type="protein sequence ID" value="SCU88967.1"/>
    <property type="molecule type" value="Genomic_DNA"/>
</dbReference>
<dbReference type="AlphaFoldDB" id="A0A1G4JFA0"/>
<dbReference type="STRING" id="1230905.A0A1G4JFA0"/>
<evidence type="ECO:0000256" key="3">
    <source>
        <dbReference type="ARBA" id="ARBA00023015"/>
    </source>
</evidence>
<keyword evidence="5" id="KW-0539">Nucleus</keyword>
<dbReference type="Pfam" id="PF04719">
    <property type="entry name" value="TAFII28"/>
    <property type="match status" value="1"/>
</dbReference>
<evidence type="ECO:0000313" key="7">
    <source>
        <dbReference type="EMBL" id="SCU88967.1"/>
    </source>
</evidence>
<comment type="subcellular location">
    <subcellularLocation>
        <location evidence="1">Nucleus</location>
    </subcellularLocation>
</comment>
<sequence length="366" mass="42047">MEAQGPLDVVPEENYPPLITQANYLSTKQLIDQVLSEDQEYVAWKLKDMRTGGTMNGYLKQYLEYSGDSDGKILVRGEDGIDMAQFDRLQKLERRDGALNRDDGKFRRRNGGKISKPAPGSHIVEKLRFPREVYDEQLRNLPHGRELDQSEQLNLLVTNLDEDQMNRFEVFRRTSLAKNNVKKISGLVTGQTVAANINLLLAGVGKILVGEMVEKALEVKKKMLVALMLGKFREKEVAAHRLKKSLKKLTMMVEGAEHPYEDSVDEAEEDFLQEGDEEEQANEIVDSNQLLKSHVNSEEIRRGIIKHYNKLVKRFNALDVSIEKYSDSPLLPEHIREAWRLYRTENDTVPQATWRTQGECNGWMFR</sequence>
<dbReference type="InterPro" id="IPR009072">
    <property type="entry name" value="Histone-fold"/>
</dbReference>
<evidence type="ECO:0000256" key="2">
    <source>
        <dbReference type="ARBA" id="ARBA00009788"/>
    </source>
</evidence>
<proteinExistence type="inferred from homology"/>
<evidence type="ECO:0000313" key="8">
    <source>
        <dbReference type="Proteomes" id="UP000191024"/>
    </source>
</evidence>
<gene>
    <name evidence="7" type="ORF">LAMI_0D11958G</name>
</gene>
<keyword evidence="8" id="KW-1185">Reference proteome</keyword>
<dbReference type="OrthoDB" id="28335at2759"/>
<protein>
    <submittedName>
        <fullName evidence="7">LAMI_0D11958g1_1</fullName>
    </submittedName>
</protein>
<dbReference type="GO" id="GO:0005669">
    <property type="term" value="C:transcription factor TFIID complex"/>
    <property type="evidence" value="ECO:0007669"/>
    <property type="project" value="InterPro"/>
</dbReference>
<dbReference type="InterPro" id="IPR045127">
    <property type="entry name" value="TAF11-like"/>
</dbReference>
<dbReference type="PANTHER" id="PTHR13218">
    <property type="entry name" value="TRANSCRIPTION INITIATION FACTOR TFIID SUBUNIT 11-RELATED"/>
    <property type="match status" value="1"/>
</dbReference>
<keyword evidence="4" id="KW-0804">Transcription</keyword>
<dbReference type="GO" id="GO:0051123">
    <property type="term" value="P:RNA polymerase II preinitiation complex assembly"/>
    <property type="evidence" value="ECO:0007669"/>
    <property type="project" value="InterPro"/>
</dbReference>
<dbReference type="Proteomes" id="UP000191024">
    <property type="component" value="Chromosome D"/>
</dbReference>
<dbReference type="Gene3D" id="1.10.20.10">
    <property type="entry name" value="Histone, subunit A"/>
    <property type="match status" value="1"/>
</dbReference>
<dbReference type="CDD" id="cd08048">
    <property type="entry name" value="HFD_TAF11"/>
    <property type="match status" value="1"/>
</dbReference>
<evidence type="ECO:0000256" key="4">
    <source>
        <dbReference type="ARBA" id="ARBA00023163"/>
    </source>
</evidence>
<dbReference type="GO" id="GO:0046982">
    <property type="term" value="F:protein heterodimerization activity"/>
    <property type="evidence" value="ECO:0007669"/>
    <property type="project" value="InterPro"/>
</dbReference>
<accession>A0A1G4JFA0</accession>
<dbReference type="PANTHER" id="PTHR13218:SF8">
    <property type="entry name" value="TRANSCRIPTION INITIATION FACTOR TFIID SUBUNIT 11"/>
    <property type="match status" value="1"/>
</dbReference>
<feature type="domain" description="TAFII28-like protein" evidence="6">
    <location>
        <begin position="155"/>
        <end position="223"/>
    </location>
</feature>